<dbReference type="EMBL" id="LSYV01000028">
    <property type="protein sequence ID" value="KXZ48559.1"/>
    <property type="molecule type" value="Genomic_DNA"/>
</dbReference>
<dbReference type="Proteomes" id="UP000075714">
    <property type="component" value="Unassembled WGS sequence"/>
</dbReference>
<name>A0A150GFC5_GONPE</name>
<evidence type="ECO:0000256" key="1">
    <source>
        <dbReference type="SAM" id="MobiDB-lite"/>
    </source>
</evidence>
<proteinExistence type="predicted"/>
<protein>
    <submittedName>
        <fullName evidence="2">Uncharacterized protein</fullName>
    </submittedName>
</protein>
<evidence type="ECO:0000313" key="2">
    <source>
        <dbReference type="EMBL" id="KXZ48559.1"/>
    </source>
</evidence>
<accession>A0A150GFC5</accession>
<reference evidence="3" key="1">
    <citation type="journal article" date="2016" name="Nat. Commun.">
        <title>The Gonium pectorale genome demonstrates co-option of cell cycle regulation during the evolution of multicellularity.</title>
        <authorList>
            <person name="Hanschen E.R."/>
            <person name="Marriage T.N."/>
            <person name="Ferris P.J."/>
            <person name="Hamaji T."/>
            <person name="Toyoda A."/>
            <person name="Fujiyama A."/>
            <person name="Neme R."/>
            <person name="Noguchi H."/>
            <person name="Minakuchi Y."/>
            <person name="Suzuki M."/>
            <person name="Kawai-Toyooka H."/>
            <person name="Smith D.R."/>
            <person name="Sparks H."/>
            <person name="Anderson J."/>
            <person name="Bakaric R."/>
            <person name="Luria V."/>
            <person name="Karger A."/>
            <person name="Kirschner M.W."/>
            <person name="Durand P.M."/>
            <person name="Michod R.E."/>
            <person name="Nozaki H."/>
            <person name="Olson B.J."/>
        </authorList>
    </citation>
    <scope>NUCLEOTIDE SEQUENCE [LARGE SCALE GENOMIC DNA]</scope>
    <source>
        <strain evidence="3">NIES-2863</strain>
    </source>
</reference>
<organism evidence="2 3">
    <name type="scientific">Gonium pectorale</name>
    <name type="common">Green alga</name>
    <dbReference type="NCBI Taxonomy" id="33097"/>
    <lineage>
        <taxon>Eukaryota</taxon>
        <taxon>Viridiplantae</taxon>
        <taxon>Chlorophyta</taxon>
        <taxon>core chlorophytes</taxon>
        <taxon>Chlorophyceae</taxon>
        <taxon>CS clade</taxon>
        <taxon>Chlamydomonadales</taxon>
        <taxon>Volvocaceae</taxon>
        <taxon>Gonium</taxon>
    </lineage>
</organism>
<sequence>MYFARSPDAVQPSGTDDEEIELVEGAVRRGAVELGRSPVAAGPGAARKACAPSVLEAFTTARRGGWVEAAAALRSKVEVEVAVTVAEAAAGSWEDEAEGAVTAAGGWGVSKELPTAGR</sequence>
<evidence type="ECO:0000313" key="3">
    <source>
        <dbReference type="Proteomes" id="UP000075714"/>
    </source>
</evidence>
<comment type="caution">
    <text evidence="2">The sequence shown here is derived from an EMBL/GenBank/DDBJ whole genome shotgun (WGS) entry which is preliminary data.</text>
</comment>
<dbReference type="AlphaFoldDB" id="A0A150GFC5"/>
<keyword evidence="3" id="KW-1185">Reference proteome</keyword>
<gene>
    <name evidence="2" type="ORF">GPECTOR_27g730</name>
</gene>
<feature type="region of interest" description="Disordered" evidence="1">
    <location>
        <begin position="94"/>
        <end position="118"/>
    </location>
</feature>